<dbReference type="InterPro" id="IPR000873">
    <property type="entry name" value="AMP-dep_synth/lig_dom"/>
</dbReference>
<dbReference type="GO" id="GO:0016874">
    <property type="term" value="F:ligase activity"/>
    <property type="evidence" value="ECO:0007669"/>
    <property type="project" value="UniProtKB-KW"/>
</dbReference>
<organism evidence="4 5">
    <name type="scientific">Azospirillum endophyticum</name>
    <dbReference type="NCBI Taxonomy" id="2800326"/>
    <lineage>
        <taxon>Bacteria</taxon>
        <taxon>Pseudomonadati</taxon>
        <taxon>Pseudomonadota</taxon>
        <taxon>Alphaproteobacteria</taxon>
        <taxon>Rhodospirillales</taxon>
        <taxon>Azospirillaceae</taxon>
        <taxon>Azospirillum</taxon>
    </lineage>
</organism>
<dbReference type="PANTHER" id="PTHR43767">
    <property type="entry name" value="LONG-CHAIN-FATTY-ACID--COA LIGASE"/>
    <property type="match status" value="1"/>
</dbReference>
<evidence type="ECO:0000256" key="1">
    <source>
        <dbReference type="SAM" id="MobiDB-lite"/>
    </source>
</evidence>
<dbReference type="Gene3D" id="3.40.50.12780">
    <property type="entry name" value="N-terminal domain of ligase-like"/>
    <property type="match status" value="1"/>
</dbReference>
<dbReference type="Proteomes" id="UP000652760">
    <property type="component" value="Unassembled WGS sequence"/>
</dbReference>
<gene>
    <name evidence="4" type="ORF">JHL17_05505</name>
</gene>
<feature type="domain" description="AMP-binding enzyme C-terminal" evidence="3">
    <location>
        <begin position="496"/>
        <end position="570"/>
    </location>
</feature>
<protein>
    <submittedName>
        <fullName evidence="4">Long-chain fatty acid--CoA ligase</fullName>
    </submittedName>
</protein>
<feature type="domain" description="AMP-dependent synthetase/ligase" evidence="2">
    <location>
        <begin position="36"/>
        <end position="445"/>
    </location>
</feature>
<feature type="region of interest" description="Disordered" evidence="1">
    <location>
        <begin position="579"/>
        <end position="603"/>
    </location>
</feature>
<sequence length="603" mass="65753">MGDAARKLPDYPWLGSYPPTVDWAMPIPMRPLTELLEAAVARHGDKPCLNFLGKRTSYRDLGRLVDRAARGFQEIGVGKGTRVGLFLPNTPYYVVAFFAILKAGGTVVNFNPLYAERELAHQIGDSDIDLMVTLDLKLLYGKMARMLAETGLKRLVICRMADILPFPKNWLFPIAKKAEIAAIPRDDRHIPFARLVANDGRPSPVAIDAREDVAVLQYTGGTTGVPKGAMLTHANLYANTVQCATWYAAKERKPGEGGAGASGDGPGDGPGDGQERMLGVLPLFHVFAMTAVMNFGLHLGAEIILLPRFELEQVMRTLQKERITLFPAVPTIYTAINHHKHLETFDLSSIRFCMSGGAPLPLEVKEAFERTTGCTLVEGYGLSECSPVATVNPAVLHSDKKGSIGLPLPGTIVEIVSLEEPRRVLPPGEKGEVCIRGPQVMKGYWRRPAETAQTLVDGRLHTGDVGVMDEDGYTTIVDRIKDMILCSGFNVYPRNVEEAIYLHPAVAECVVAGVPDEYRGQTVKAYVRLDEGQTLTAAELTAFLKDKLSPIEMPKVVEFRQELPKTMIGKLSRKALLDEEQGKRAQTARDAAARDAAATGGAA</sequence>
<dbReference type="PROSITE" id="PS00455">
    <property type="entry name" value="AMP_BINDING"/>
    <property type="match status" value="1"/>
</dbReference>
<dbReference type="EMBL" id="JAENHM010000019">
    <property type="protein sequence ID" value="MBK1836863.1"/>
    <property type="molecule type" value="Genomic_DNA"/>
</dbReference>
<dbReference type="InterPro" id="IPR045851">
    <property type="entry name" value="AMP-bd_C_sf"/>
</dbReference>
<proteinExistence type="predicted"/>
<evidence type="ECO:0000313" key="5">
    <source>
        <dbReference type="Proteomes" id="UP000652760"/>
    </source>
</evidence>
<name>A0ABS1F0G0_9PROT</name>
<dbReference type="InterPro" id="IPR050237">
    <property type="entry name" value="ATP-dep_AMP-bd_enzyme"/>
</dbReference>
<dbReference type="InterPro" id="IPR020845">
    <property type="entry name" value="AMP-binding_CS"/>
</dbReference>
<reference evidence="5" key="1">
    <citation type="submission" date="2021-01" db="EMBL/GenBank/DDBJ databases">
        <title>Genome public.</title>
        <authorList>
            <person name="Liu C."/>
            <person name="Sun Q."/>
        </authorList>
    </citation>
    <scope>NUCLEOTIDE SEQUENCE [LARGE SCALE GENOMIC DNA]</scope>
    <source>
        <strain evidence="5">YIM B02556</strain>
    </source>
</reference>
<accession>A0ABS1F0G0</accession>
<dbReference type="InterPro" id="IPR042099">
    <property type="entry name" value="ANL_N_sf"/>
</dbReference>
<evidence type="ECO:0000259" key="3">
    <source>
        <dbReference type="Pfam" id="PF13193"/>
    </source>
</evidence>
<dbReference type="SUPFAM" id="SSF56801">
    <property type="entry name" value="Acetyl-CoA synthetase-like"/>
    <property type="match status" value="1"/>
</dbReference>
<dbReference type="Pfam" id="PF13193">
    <property type="entry name" value="AMP-binding_C"/>
    <property type="match status" value="1"/>
</dbReference>
<evidence type="ECO:0000259" key="2">
    <source>
        <dbReference type="Pfam" id="PF00501"/>
    </source>
</evidence>
<dbReference type="Pfam" id="PF00501">
    <property type="entry name" value="AMP-binding"/>
    <property type="match status" value="1"/>
</dbReference>
<evidence type="ECO:0000313" key="4">
    <source>
        <dbReference type="EMBL" id="MBK1836863.1"/>
    </source>
</evidence>
<dbReference type="CDD" id="cd05936">
    <property type="entry name" value="FC-FACS_FadD_like"/>
    <property type="match status" value="1"/>
</dbReference>
<keyword evidence="5" id="KW-1185">Reference proteome</keyword>
<dbReference type="RefSeq" id="WP_200191056.1">
    <property type="nucleotide sequence ID" value="NZ_JAENHM010000019.1"/>
</dbReference>
<feature type="compositionally biased region" description="Gly residues" evidence="1">
    <location>
        <begin position="256"/>
        <end position="272"/>
    </location>
</feature>
<keyword evidence="4" id="KW-0436">Ligase</keyword>
<feature type="compositionally biased region" description="Low complexity" evidence="1">
    <location>
        <begin position="588"/>
        <end position="603"/>
    </location>
</feature>
<comment type="caution">
    <text evidence="4">The sequence shown here is derived from an EMBL/GenBank/DDBJ whole genome shotgun (WGS) entry which is preliminary data.</text>
</comment>
<feature type="region of interest" description="Disordered" evidence="1">
    <location>
        <begin position="254"/>
        <end position="274"/>
    </location>
</feature>
<dbReference type="InterPro" id="IPR025110">
    <property type="entry name" value="AMP-bd_C"/>
</dbReference>
<dbReference type="PANTHER" id="PTHR43767:SF1">
    <property type="entry name" value="NONRIBOSOMAL PEPTIDE SYNTHASE PES1 (EUROFUNG)-RELATED"/>
    <property type="match status" value="1"/>
</dbReference>
<dbReference type="Gene3D" id="3.30.300.30">
    <property type="match status" value="1"/>
</dbReference>